<evidence type="ECO:0000256" key="2">
    <source>
        <dbReference type="SAM" id="SignalP"/>
    </source>
</evidence>
<reference evidence="5" key="1">
    <citation type="submission" date="2025-08" db="UniProtKB">
        <authorList>
            <consortium name="RefSeq"/>
        </authorList>
    </citation>
    <scope>IDENTIFICATION</scope>
</reference>
<dbReference type="Gene3D" id="3.40.50.410">
    <property type="entry name" value="von Willebrand factor, type A domain"/>
    <property type="match status" value="1"/>
</dbReference>
<dbReference type="InterPro" id="IPR051266">
    <property type="entry name" value="CLCR"/>
</dbReference>
<dbReference type="Pfam" id="PF08434">
    <property type="entry name" value="CLCA"/>
    <property type="match status" value="1"/>
</dbReference>
<dbReference type="Pfam" id="PF00092">
    <property type="entry name" value="VWA"/>
    <property type="match status" value="1"/>
</dbReference>
<keyword evidence="1" id="KW-1133">Transmembrane helix</keyword>
<name>A0A9W2ZNK6_BIOGL</name>
<organism evidence="4 5">
    <name type="scientific">Biomphalaria glabrata</name>
    <name type="common">Bloodfluke planorb</name>
    <name type="synonym">Freshwater snail</name>
    <dbReference type="NCBI Taxonomy" id="6526"/>
    <lineage>
        <taxon>Eukaryota</taxon>
        <taxon>Metazoa</taxon>
        <taxon>Spiralia</taxon>
        <taxon>Lophotrochozoa</taxon>
        <taxon>Mollusca</taxon>
        <taxon>Gastropoda</taxon>
        <taxon>Heterobranchia</taxon>
        <taxon>Euthyneura</taxon>
        <taxon>Panpulmonata</taxon>
        <taxon>Hygrophila</taxon>
        <taxon>Lymnaeoidea</taxon>
        <taxon>Planorbidae</taxon>
        <taxon>Biomphalaria</taxon>
    </lineage>
</organism>
<dbReference type="OrthoDB" id="687730at2759"/>
<evidence type="ECO:0000313" key="5">
    <source>
        <dbReference type="RefSeq" id="XP_055876483.1"/>
    </source>
</evidence>
<feature type="domain" description="VWFA" evidence="3">
    <location>
        <begin position="334"/>
        <end position="506"/>
    </location>
</feature>
<dbReference type="SMART" id="SM00327">
    <property type="entry name" value="VWA"/>
    <property type="match status" value="1"/>
</dbReference>
<keyword evidence="1" id="KW-0472">Membrane</keyword>
<dbReference type="Proteomes" id="UP001165740">
    <property type="component" value="Chromosome 2"/>
</dbReference>
<accession>A0A9W2ZNK6</accession>
<proteinExistence type="predicted"/>
<feature type="signal peptide" evidence="2">
    <location>
        <begin position="1"/>
        <end position="24"/>
    </location>
</feature>
<sequence>MKCSRLMILSVCLPVYVCISVVSGMSRHSAIKFMNNGYSDILIAIHPEVKEDAVLINSIKEMMDGASDYLYTATEGRAYFSNVTILIPNTWTNTLSWPPAKSENYNNADVVIENSVPQRKKRSLESNLKPSSGSYTQMFGGCGMPGIRIHLFTDIFDSNGRETYGPSSRVFVHEWAHFRWGVFDEFPQEGEEQFYFSPSTMQLEAVRCNLHIAGELISRLNNGSDVPCDLRNRSLENCIFKTSPHLQLNENITASIMDKIMIPSITHFCNDDHSDIGRVHNNESPSRQNRLCSGKSTWTVISESEDFNNGKNSPRNVQDRSPSFKLVKATSAKRLILAIDTSRSMNLHDNLMKTRQVVSTFVEDVLVDGTELGIISFSDSADMIVPMTKITDDASRQNVATKLPSKCEGATDIGSALLKSLEVLERQSTQPSDTFIVVITDGSDTTGSNMNNVVETVIEAGAVVSIIALSNGDNRGLEQLAILTGGRYYFSSFSTISALEALLDICTLLDVEQSHSPVLIISQREFLEKSESLKGSFLLDSSLGYNTRISITYTTDKPPDGIIVSPSGRRYCSIYPEYYNDPVLRRVKFTIPALAEVGLWSYQVTNTDNSSDDVFFVVTSSSRYKDIPPLKFSGSIMVDNSTWPLLSFIVAEVIQGNQPLRNLKVKALVNRPMADPIEIELFDNGIGADIVKNDGIYSRYFTSFTISGRYSAVVEMSDQRGDMIMTGSLDGHYQVAKAYAGSVHIEHVKLPSLDTSSILVDDFPPMRITDLRVLQTSQAEGMIVLAWTAPGDDADHDRASYYNILMSHTADTLIDAMDLPIIDSKLVIQGKLDSPQPFGMREKIVLKMETYKNKNESFVFAVFAVDDSGNKGRTSNLVTVGFGYAPDVVTQEYLNDLMSDRHPDTKVAPADQKVAIASVVGLAAGLLVVTIIGTFIVHYAALRRAKQKEREFSEAKNVNTVTVGSGV</sequence>
<dbReference type="NCBIfam" id="NF041940">
    <property type="entry name" value="choice_anch_X"/>
    <property type="match status" value="1"/>
</dbReference>
<dbReference type="OMA" id="YEEGCAH"/>
<dbReference type="GeneID" id="106066907"/>
<dbReference type="PROSITE" id="PS50234">
    <property type="entry name" value="VWFA"/>
    <property type="match status" value="1"/>
</dbReference>
<keyword evidence="4" id="KW-1185">Reference proteome</keyword>
<dbReference type="CDD" id="cd00198">
    <property type="entry name" value="vWFA"/>
    <property type="match status" value="1"/>
</dbReference>
<evidence type="ECO:0000259" key="3">
    <source>
        <dbReference type="PROSITE" id="PS50234"/>
    </source>
</evidence>
<gene>
    <name evidence="5" type="primary">LOC106066907</name>
</gene>
<protein>
    <submittedName>
        <fullName evidence="5">Calcium-activated chloride channel regulator 1-like isoform X1</fullName>
    </submittedName>
</protein>
<dbReference type="AlphaFoldDB" id="A0A9W2ZNK6"/>
<dbReference type="InterPro" id="IPR036465">
    <property type="entry name" value="vWFA_dom_sf"/>
</dbReference>
<evidence type="ECO:0000256" key="1">
    <source>
        <dbReference type="SAM" id="Phobius"/>
    </source>
</evidence>
<dbReference type="InterPro" id="IPR002035">
    <property type="entry name" value="VWF_A"/>
</dbReference>
<dbReference type="SUPFAM" id="SSF53300">
    <property type="entry name" value="vWA-like"/>
    <property type="match status" value="1"/>
</dbReference>
<feature type="transmembrane region" description="Helical" evidence="1">
    <location>
        <begin position="914"/>
        <end position="942"/>
    </location>
</feature>
<dbReference type="PANTHER" id="PTHR10579:SF177">
    <property type="entry name" value="CALCIUM-ACTIVATED CHLORIDE CHANNEL REGULATOR 4-LIKE PROTEIN"/>
    <property type="match status" value="1"/>
</dbReference>
<dbReference type="InterPro" id="IPR013642">
    <property type="entry name" value="CLCA_N"/>
</dbReference>
<evidence type="ECO:0000313" key="4">
    <source>
        <dbReference type="Proteomes" id="UP001165740"/>
    </source>
</evidence>
<feature type="chain" id="PRO_5040924416" evidence="2">
    <location>
        <begin position="25"/>
        <end position="967"/>
    </location>
</feature>
<keyword evidence="2" id="KW-0732">Signal</keyword>
<dbReference type="RefSeq" id="XP_055876483.1">
    <property type="nucleotide sequence ID" value="XM_056020508.1"/>
</dbReference>
<keyword evidence="1" id="KW-0812">Transmembrane</keyword>
<dbReference type="PANTHER" id="PTHR10579">
    <property type="entry name" value="CALCIUM-ACTIVATED CHLORIDE CHANNEL REGULATOR"/>
    <property type="match status" value="1"/>
</dbReference>